<dbReference type="Proteomes" id="UP000244527">
    <property type="component" value="Chromosome"/>
</dbReference>
<proteinExistence type="predicted"/>
<organism evidence="2 3">
    <name type="scientific">Flavobacterium faecale</name>
    <dbReference type="NCBI Taxonomy" id="1355330"/>
    <lineage>
        <taxon>Bacteria</taxon>
        <taxon>Pseudomonadati</taxon>
        <taxon>Bacteroidota</taxon>
        <taxon>Flavobacteriia</taxon>
        <taxon>Flavobacteriales</taxon>
        <taxon>Flavobacteriaceae</taxon>
        <taxon>Flavobacterium</taxon>
    </lineage>
</organism>
<dbReference type="KEGG" id="ffa:FFWV33_05730"/>
<accession>A0A2S1LBI3</accession>
<gene>
    <name evidence="2" type="ORF">FFWV33_05730</name>
</gene>
<feature type="compositionally biased region" description="Basic residues" evidence="1">
    <location>
        <begin position="75"/>
        <end position="92"/>
    </location>
</feature>
<feature type="region of interest" description="Disordered" evidence="1">
    <location>
        <begin position="68"/>
        <end position="92"/>
    </location>
</feature>
<evidence type="ECO:0000313" key="2">
    <source>
        <dbReference type="EMBL" id="AWG21067.1"/>
    </source>
</evidence>
<evidence type="ECO:0000256" key="1">
    <source>
        <dbReference type="SAM" id="MobiDB-lite"/>
    </source>
</evidence>
<keyword evidence="3" id="KW-1185">Reference proteome</keyword>
<protein>
    <submittedName>
        <fullName evidence="2">Uncharacterized protein</fullName>
    </submittedName>
</protein>
<dbReference type="EMBL" id="CP020918">
    <property type="protein sequence ID" value="AWG21067.1"/>
    <property type="molecule type" value="Genomic_DNA"/>
</dbReference>
<name>A0A2S1LBI3_9FLAO</name>
<evidence type="ECO:0000313" key="3">
    <source>
        <dbReference type="Proteomes" id="UP000244527"/>
    </source>
</evidence>
<dbReference type="AlphaFoldDB" id="A0A2S1LBI3"/>
<reference evidence="2 3" key="1">
    <citation type="submission" date="2017-04" db="EMBL/GenBank/DDBJ databases">
        <title>Compelte genome sequence of WV33.</title>
        <authorList>
            <person name="Lee P.C."/>
        </authorList>
    </citation>
    <scope>NUCLEOTIDE SEQUENCE [LARGE SCALE GENOMIC DNA]</scope>
    <source>
        <strain evidence="2 3">WV33</strain>
    </source>
</reference>
<sequence length="92" mass="11009">MELFLILFHPPINNYANRMESNKFKKITLFTVLFSNDKKTMSQNFIKSNQEKVKNRLEDLLNKVILQKPQIKKNGSSKKHKKNNKETHKKRH</sequence>